<dbReference type="OrthoDB" id="3390113at2"/>
<sequence length="420" mass="46209">MAQYWLLDWLDSEGVGDAEIARGVLRTREGMQRFLMAAEDAQTQELTPERRTNSLIAGGALSLEGIQSCSSPQCLMSTVDQLVFNTWHYFDRVIVTGLDPKRAMGIREIEPTRTDAANRLYHHISVALYIRDVGAEDMFYFQRPSRMCVHHLDKHSHEAGLTSAVLAAEQLERELSVGYDLRLKEARTGQTYAFKHPALTFIATGRVEKRMSRAALARDIAGRQARGLTARLIRDAKLARDAKASLGQLTSVNSKVLTPSSSSVTPADVAFNIELPVIRGLTAKELLVLRKEGEAEFQVFRAALKKAIEERVKALPSEDVEGVADSVVQDFVNPALADLRRRMSASRRLFGLRSEATLLAGGLVTTVGLMTFAPIVVPGLVIAAGGVVSGVSDYLKDQRDSRLDNLHFLWKVSDAAAGRH</sequence>
<keyword evidence="1" id="KW-1133">Transmembrane helix</keyword>
<feature type="transmembrane region" description="Helical" evidence="1">
    <location>
        <begin position="375"/>
        <end position="395"/>
    </location>
</feature>
<evidence type="ECO:0000313" key="2">
    <source>
        <dbReference type="EMBL" id="SDM04211.1"/>
    </source>
</evidence>
<keyword evidence="1" id="KW-0812">Transmembrane</keyword>
<keyword evidence="3" id="KW-1185">Reference proteome</keyword>
<evidence type="ECO:0000256" key="1">
    <source>
        <dbReference type="SAM" id="Phobius"/>
    </source>
</evidence>
<dbReference type="Proteomes" id="UP000198680">
    <property type="component" value="Unassembled WGS sequence"/>
</dbReference>
<gene>
    <name evidence="2" type="ORF">SAMN05660642_01436</name>
</gene>
<dbReference type="EMBL" id="FNHE01000003">
    <property type="protein sequence ID" value="SDM04211.1"/>
    <property type="molecule type" value="Genomic_DNA"/>
</dbReference>
<evidence type="ECO:0000313" key="3">
    <source>
        <dbReference type="Proteomes" id="UP000198680"/>
    </source>
</evidence>
<keyword evidence="1" id="KW-0472">Membrane</keyword>
<organism evidence="2 3">
    <name type="scientific">Geodermatophilus siccatus</name>
    <dbReference type="NCBI Taxonomy" id="1137991"/>
    <lineage>
        <taxon>Bacteria</taxon>
        <taxon>Bacillati</taxon>
        <taxon>Actinomycetota</taxon>
        <taxon>Actinomycetes</taxon>
        <taxon>Geodermatophilales</taxon>
        <taxon>Geodermatophilaceae</taxon>
        <taxon>Geodermatophilus</taxon>
    </lineage>
</organism>
<reference evidence="3" key="1">
    <citation type="submission" date="2016-10" db="EMBL/GenBank/DDBJ databases">
        <authorList>
            <person name="Varghese N."/>
            <person name="Submissions S."/>
        </authorList>
    </citation>
    <scope>NUCLEOTIDE SEQUENCE [LARGE SCALE GENOMIC DNA]</scope>
    <source>
        <strain evidence="3">DSM 45419</strain>
    </source>
</reference>
<name>A0A1G9Q0F4_9ACTN</name>
<dbReference type="AlphaFoldDB" id="A0A1G9Q0F4"/>
<proteinExistence type="predicted"/>
<accession>A0A1G9Q0F4</accession>
<protein>
    <submittedName>
        <fullName evidence="2">Uncharacterized protein</fullName>
    </submittedName>
</protein>
<dbReference type="RefSeq" id="WP_139177043.1">
    <property type="nucleotide sequence ID" value="NZ_FNHE01000003.1"/>
</dbReference>